<evidence type="ECO:0000313" key="5">
    <source>
        <dbReference type="EMBL" id="RJG57899.1"/>
    </source>
</evidence>
<keyword evidence="3" id="KW-0560">Oxidoreductase</keyword>
<proteinExistence type="predicted"/>
<evidence type="ECO:0000259" key="4">
    <source>
        <dbReference type="SMART" id="SM00829"/>
    </source>
</evidence>
<dbReference type="Proteomes" id="UP000283469">
    <property type="component" value="Unassembled WGS sequence"/>
</dbReference>
<dbReference type="AlphaFoldDB" id="A0A418YYH7"/>
<reference evidence="5 6" key="1">
    <citation type="submission" date="2018-08" db="EMBL/GenBank/DDBJ databases">
        <title>Sphingobium sp. EO9.</title>
        <authorList>
            <person name="Park Y."/>
            <person name="Kim K.H."/>
            <person name="Jeon C.O."/>
        </authorList>
    </citation>
    <scope>NUCLEOTIDE SEQUENCE [LARGE SCALE GENOMIC DNA]</scope>
    <source>
        <strain evidence="5 6">EO9</strain>
    </source>
</reference>
<dbReference type="Pfam" id="PF08240">
    <property type="entry name" value="ADH_N"/>
    <property type="match status" value="1"/>
</dbReference>
<dbReference type="Pfam" id="PF00107">
    <property type="entry name" value="ADH_zinc_N"/>
    <property type="match status" value="1"/>
</dbReference>
<keyword evidence="1" id="KW-0479">Metal-binding</keyword>
<evidence type="ECO:0000256" key="2">
    <source>
        <dbReference type="ARBA" id="ARBA00022833"/>
    </source>
</evidence>
<comment type="caution">
    <text evidence="5">The sequence shown here is derived from an EMBL/GenBank/DDBJ whole genome shotgun (WGS) entry which is preliminary data.</text>
</comment>
<dbReference type="InterPro" id="IPR020843">
    <property type="entry name" value="ER"/>
</dbReference>
<dbReference type="InterPro" id="IPR011032">
    <property type="entry name" value="GroES-like_sf"/>
</dbReference>
<gene>
    <name evidence="5" type="ORF">D0Z70_01420</name>
</gene>
<evidence type="ECO:0000256" key="1">
    <source>
        <dbReference type="ARBA" id="ARBA00022723"/>
    </source>
</evidence>
<keyword evidence="6" id="KW-1185">Reference proteome</keyword>
<dbReference type="SUPFAM" id="SSF50129">
    <property type="entry name" value="GroES-like"/>
    <property type="match status" value="1"/>
</dbReference>
<accession>A0A418YYH7</accession>
<dbReference type="InterPro" id="IPR050129">
    <property type="entry name" value="Zn_alcohol_dh"/>
</dbReference>
<dbReference type="PANTHER" id="PTHR43401:SF2">
    <property type="entry name" value="L-THREONINE 3-DEHYDROGENASE"/>
    <property type="match status" value="1"/>
</dbReference>
<dbReference type="GO" id="GO:0046872">
    <property type="term" value="F:metal ion binding"/>
    <property type="evidence" value="ECO:0007669"/>
    <property type="project" value="UniProtKB-KW"/>
</dbReference>
<dbReference type="GO" id="GO:0016491">
    <property type="term" value="F:oxidoreductase activity"/>
    <property type="evidence" value="ECO:0007669"/>
    <property type="project" value="UniProtKB-KW"/>
</dbReference>
<dbReference type="InterPro" id="IPR036291">
    <property type="entry name" value="NAD(P)-bd_dom_sf"/>
</dbReference>
<dbReference type="PANTHER" id="PTHR43401">
    <property type="entry name" value="L-THREONINE 3-DEHYDROGENASE"/>
    <property type="match status" value="1"/>
</dbReference>
<dbReference type="EMBL" id="QVRA01000001">
    <property type="protein sequence ID" value="RJG57899.1"/>
    <property type="molecule type" value="Genomic_DNA"/>
</dbReference>
<keyword evidence="2" id="KW-0862">Zinc</keyword>
<dbReference type="InterPro" id="IPR013154">
    <property type="entry name" value="ADH-like_N"/>
</dbReference>
<sequence length="369" mass="39658">MAESMKAARLHKVGQPMTIDNVEKPVATGTDVVIQVQGCGMVPNLANVLANWQTWYPQMPLPPLPAIFGLDPVGVVHQVGDRVVGYQPGDRVYVNPGRFCRTCHACLSGTPQHCQYWTLGGYFGYNPNSLEMFRLYPEGGFCEYMRAPQDALVRLPDTVTLGQATRFGYLGTSYAALKKCGSLTGKSIIINGATGTLGVGATLFALALGIGKIYAVARGDDLLARLKQLAPDRIETFSNRNGSTAQWVKSLTNGVGVDLMLDTMGAKAPLESMKDAMQGVRRGGRIVNIGGAAGDLPVDVKWWMDEQMELIGSVWFTAADGLEMASLFANKVVDLSVFEPRMWPLAAINEAINGAASGDGGFTNYLVTL</sequence>
<organism evidence="5 6">
    <name type="scientific">Sphingobium terrigena</name>
    <dbReference type="NCBI Taxonomy" id="2304063"/>
    <lineage>
        <taxon>Bacteria</taxon>
        <taxon>Pseudomonadati</taxon>
        <taxon>Pseudomonadota</taxon>
        <taxon>Alphaproteobacteria</taxon>
        <taxon>Sphingomonadales</taxon>
        <taxon>Sphingomonadaceae</taxon>
        <taxon>Sphingobium</taxon>
    </lineage>
</organism>
<dbReference type="OrthoDB" id="9809185at2"/>
<feature type="domain" description="Enoyl reductase (ER)" evidence="4">
    <location>
        <begin position="14"/>
        <end position="360"/>
    </location>
</feature>
<name>A0A418YYH7_9SPHN</name>
<evidence type="ECO:0000256" key="3">
    <source>
        <dbReference type="ARBA" id="ARBA00023002"/>
    </source>
</evidence>
<evidence type="ECO:0000313" key="6">
    <source>
        <dbReference type="Proteomes" id="UP000283469"/>
    </source>
</evidence>
<protein>
    <submittedName>
        <fullName evidence="5">Alcohol dehydrogenase</fullName>
    </submittedName>
</protein>
<dbReference type="SMART" id="SM00829">
    <property type="entry name" value="PKS_ER"/>
    <property type="match status" value="1"/>
</dbReference>
<dbReference type="Gene3D" id="3.90.180.10">
    <property type="entry name" value="Medium-chain alcohol dehydrogenases, catalytic domain"/>
    <property type="match status" value="1"/>
</dbReference>
<dbReference type="SUPFAM" id="SSF51735">
    <property type="entry name" value="NAD(P)-binding Rossmann-fold domains"/>
    <property type="match status" value="1"/>
</dbReference>
<dbReference type="InterPro" id="IPR013149">
    <property type="entry name" value="ADH-like_C"/>
</dbReference>
<dbReference type="RefSeq" id="WP_119743619.1">
    <property type="nucleotide sequence ID" value="NZ_QVRA01000001.1"/>
</dbReference>